<evidence type="ECO:0000256" key="1">
    <source>
        <dbReference type="SAM" id="MobiDB-lite"/>
    </source>
</evidence>
<gene>
    <name evidence="2" type="ORF">O3P69_012952</name>
</gene>
<accession>A0AAW0TSR8</accession>
<sequence>MHLPLDLATSEELPGTAPETVAELQPRMNTTWRQVVGNLRLVSAVCQGRSQLSIVTYRISGARHKRSGVVHVDHLWAAVEEGHFMCGPGGPASPPESEEDSSTDEEVAANSVGSDAVPSAAKKINGTDAVEEEMCVLSLRCPQKCHGFGAAQVYSSSVV</sequence>
<comment type="caution">
    <text evidence="2">The sequence shown here is derived from an EMBL/GenBank/DDBJ whole genome shotgun (WGS) entry which is preliminary data.</text>
</comment>
<feature type="compositionally biased region" description="Acidic residues" evidence="1">
    <location>
        <begin position="96"/>
        <end position="107"/>
    </location>
</feature>
<name>A0AAW0TSR8_SCYPA</name>
<organism evidence="2 3">
    <name type="scientific">Scylla paramamosain</name>
    <name type="common">Mud crab</name>
    <dbReference type="NCBI Taxonomy" id="85552"/>
    <lineage>
        <taxon>Eukaryota</taxon>
        <taxon>Metazoa</taxon>
        <taxon>Ecdysozoa</taxon>
        <taxon>Arthropoda</taxon>
        <taxon>Crustacea</taxon>
        <taxon>Multicrustacea</taxon>
        <taxon>Malacostraca</taxon>
        <taxon>Eumalacostraca</taxon>
        <taxon>Eucarida</taxon>
        <taxon>Decapoda</taxon>
        <taxon>Pleocyemata</taxon>
        <taxon>Brachyura</taxon>
        <taxon>Eubrachyura</taxon>
        <taxon>Portunoidea</taxon>
        <taxon>Portunidae</taxon>
        <taxon>Portuninae</taxon>
        <taxon>Scylla</taxon>
    </lineage>
</organism>
<feature type="region of interest" description="Disordered" evidence="1">
    <location>
        <begin position="86"/>
        <end position="114"/>
    </location>
</feature>
<dbReference type="EMBL" id="JARAKH010000026">
    <property type="protein sequence ID" value="KAK8390078.1"/>
    <property type="molecule type" value="Genomic_DNA"/>
</dbReference>
<dbReference type="AlphaFoldDB" id="A0AAW0TSR8"/>
<evidence type="ECO:0000313" key="2">
    <source>
        <dbReference type="EMBL" id="KAK8390078.1"/>
    </source>
</evidence>
<evidence type="ECO:0000313" key="3">
    <source>
        <dbReference type="Proteomes" id="UP001487740"/>
    </source>
</evidence>
<protein>
    <submittedName>
        <fullName evidence="2">Uncharacterized protein</fullName>
    </submittedName>
</protein>
<keyword evidence="3" id="KW-1185">Reference proteome</keyword>
<proteinExistence type="predicted"/>
<reference evidence="2 3" key="1">
    <citation type="submission" date="2023-03" db="EMBL/GenBank/DDBJ databases">
        <title>High-quality genome of Scylla paramamosain provides insights in environmental adaptation.</title>
        <authorList>
            <person name="Zhang L."/>
        </authorList>
    </citation>
    <scope>NUCLEOTIDE SEQUENCE [LARGE SCALE GENOMIC DNA]</scope>
    <source>
        <strain evidence="2">LZ_2023a</strain>
        <tissue evidence="2">Muscle</tissue>
    </source>
</reference>
<dbReference type="Proteomes" id="UP001487740">
    <property type="component" value="Unassembled WGS sequence"/>
</dbReference>